<feature type="compositionally biased region" description="Pro residues" evidence="2">
    <location>
        <begin position="146"/>
        <end position="165"/>
    </location>
</feature>
<dbReference type="GeneTree" id="ENSGT00510000046704"/>
<evidence type="ECO:0000313" key="3">
    <source>
        <dbReference type="Ensembl" id="ENSPKIP00000035942.1"/>
    </source>
</evidence>
<evidence type="ECO:0000256" key="1">
    <source>
        <dbReference type="SAM" id="Coils"/>
    </source>
</evidence>
<dbReference type="AlphaFoldDB" id="A0A3B3SYU0"/>
<dbReference type="PANTHER" id="PTHR23330">
    <property type="entry name" value="P300 TRANSCRIPTIONAL COFACTOR JMY-RELATED"/>
    <property type="match status" value="1"/>
</dbReference>
<organism evidence="3 4">
    <name type="scientific">Paramormyrops kingsleyae</name>
    <dbReference type="NCBI Taxonomy" id="1676925"/>
    <lineage>
        <taxon>Eukaryota</taxon>
        <taxon>Metazoa</taxon>
        <taxon>Chordata</taxon>
        <taxon>Craniata</taxon>
        <taxon>Vertebrata</taxon>
        <taxon>Euteleostomi</taxon>
        <taxon>Actinopterygii</taxon>
        <taxon>Neopterygii</taxon>
        <taxon>Teleostei</taxon>
        <taxon>Osteoglossocephala</taxon>
        <taxon>Osteoglossomorpha</taxon>
        <taxon>Osteoglossiformes</taxon>
        <taxon>Mormyridae</taxon>
        <taxon>Paramormyrops</taxon>
    </lineage>
</organism>
<reference evidence="3" key="1">
    <citation type="submission" date="2025-08" db="UniProtKB">
        <authorList>
            <consortium name="Ensembl"/>
        </authorList>
    </citation>
    <scope>IDENTIFICATION</scope>
</reference>
<sequence length="327" mass="35739">MRKRRDTSRRWALKTSRKTRLQHPEAATTDPSSGSALSPAEPSILVDVSVNARRPWLPRLGVNLLLKLVGRICHGWRFSIVQVCAGVLIKLLSWRDHTRQLETLRGQVEELQKEMIFLRGAVQPISGADPACCCSRAGSAVDSVPAPIPLAPPPPPPPPPPLLPPPDAVPQRPVIIVTKKASSASSPKANVRLSAVTLKDLQSIKLRKVANAVVAANRLSSETSRAPLITVADLQKVHLRRPHCNFALKPHLGVSRSPNKSPVNLLKQLKKVQINRSPGGTPMTDKENQECGTGLTPVMTQALRRKFQIAIPRSPSPKLKKTFDEQN</sequence>
<dbReference type="PANTHER" id="PTHR23330:SF9">
    <property type="entry name" value="PROLINE-RICH PROTEIN 11"/>
    <property type="match status" value="1"/>
</dbReference>
<dbReference type="RefSeq" id="XP_023675165.1">
    <property type="nucleotide sequence ID" value="XM_023819397.2"/>
</dbReference>
<accession>A0A3B3SYU0</accession>
<evidence type="ECO:0000256" key="2">
    <source>
        <dbReference type="SAM" id="MobiDB-lite"/>
    </source>
</evidence>
<name>A0A3B3SYU0_9TELE</name>
<dbReference type="Proteomes" id="UP000261540">
    <property type="component" value="Unplaced"/>
</dbReference>
<dbReference type="GO" id="GO:0005634">
    <property type="term" value="C:nucleus"/>
    <property type="evidence" value="ECO:0007669"/>
    <property type="project" value="TreeGrafter"/>
</dbReference>
<keyword evidence="4" id="KW-1185">Reference proteome</keyword>
<dbReference type="GeneID" id="111847839"/>
<feature type="region of interest" description="Disordered" evidence="2">
    <location>
        <begin position="145"/>
        <end position="165"/>
    </location>
</feature>
<dbReference type="OrthoDB" id="10066480at2759"/>
<proteinExistence type="predicted"/>
<dbReference type="GO" id="GO:0005737">
    <property type="term" value="C:cytoplasm"/>
    <property type="evidence" value="ECO:0007669"/>
    <property type="project" value="TreeGrafter"/>
</dbReference>
<evidence type="ECO:0000313" key="4">
    <source>
        <dbReference type="Proteomes" id="UP000261540"/>
    </source>
</evidence>
<dbReference type="Ensembl" id="ENSPKIT00000016882.1">
    <property type="protein sequence ID" value="ENSPKIP00000035942.1"/>
    <property type="gene ID" value="ENSPKIG00000014701.1"/>
</dbReference>
<reference evidence="3" key="2">
    <citation type="submission" date="2025-09" db="UniProtKB">
        <authorList>
            <consortium name="Ensembl"/>
        </authorList>
    </citation>
    <scope>IDENTIFICATION</scope>
</reference>
<feature type="compositionally biased region" description="Basic residues" evidence="2">
    <location>
        <begin position="1"/>
        <end position="21"/>
    </location>
</feature>
<feature type="region of interest" description="Disordered" evidence="2">
    <location>
        <begin position="1"/>
        <end position="39"/>
    </location>
</feature>
<protein>
    <submittedName>
        <fullName evidence="3">Proline rich 11</fullName>
    </submittedName>
</protein>
<keyword evidence="1" id="KW-0175">Coiled coil</keyword>
<feature type="coiled-coil region" evidence="1">
    <location>
        <begin position="94"/>
        <end position="121"/>
    </location>
</feature>